<feature type="transmembrane region" description="Helical" evidence="2">
    <location>
        <begin position="65"/>
        <end position="88"/>
    </location>
</feature>
<gene>
    <name evidence="3" type="ORF">AAT19DRAFT_10705</name>
</gene>
<name>A0A2S9ZZI2_RHOTO</name>
<dbReference type="Proteomes" id="UP000239560">
    <property type="component" value="Unassembled WGS sequence"/>
</dbReference>
<accession>A0A2S9ZZI2</accession>
<dbReference type="AlphaFoldDB" id="A0A2S9ZZI2"/>
<dbReference type="EMBL" id="LCTV02000013">
    <property type="protein sequence ID" value="PRQ71165.1"/>
    <property type="molecule type" value="Genomic_DNA"/>
</dbReference>
<keyword evidence="2" id="KW-0812">Transmembrane</keyword>
<feature type="compositionally biased region" description="Basic and acidic residues" evidence="1">
    <location>
        <begin position="1"/>
        <end position="21"/>
    </location>
</feature>
<feature type="region of interest" description="Disordered" evidence="1">
    <location>
        <begin position="1"/>
        <end position="42"/>
    </location>
</feature>
<organism evidence="3 4">
    <name type="scientific">Rhodotorula toruloides</name>
    <name type="common">Yeast</name>
    <name type="synonym">Rhodosporidium toruloides</name>
    <dbReference type="NCBI Taxonomy" id="5286"/>
    <lineage>
        <taxon>Eukaryota</taxon>
        <taxon>Fungi</taxon>
        <taxon>Dikarya</taxon>
        <taxon>Basidiomycota</taxon>
        <taxon>Pucciniomycotina</taxon>
        <taxon>Microbotryomycetes</taxon>
        <taxon>Sporidiobolales</taxon>
        <taxon>Sporidiobolaceae</taxon>
        <taxon>Rhodotorula</taxon>
    </lineage>
</organism>
<protein>
    <submittedName>
        <fullName evidence="3">Uncharacterized protein</fullName>
    </submittedName>
</protein>
<proteinExistence type="predicted"/>
<keyword evidence="2" id="KW-1133">Transmembrane helix</keyword>
<reference evidence="3 4" key="1">
    <citation type="journal article" date="2018" name="Elife">
        <title>Functional genomics of lipid metabolism in the oleaginous yeast Rhodosporidium toruloides.</title>
        <authorList>
            <person name="Coradetti S.T."/>
            <person name="Pinel D."/>
            <person name="Geiselman G."/>
            <person name="Ito M."/>
            <person name="Mondo S."/>
            <person name="Reilly M.C."/>
            <person name="Cheng Y.F."/>
            <person name="Bauer S."/>
            <person name="Grigoriev I."/>
            <person name="Gladden J.M."/>
            <person name="Simmons B.A."/>
            <person name="Brem R."/>
            <person name="Arkin A.P."/>
            <person name="Skerker J.M."/>
        </authorList>
    </citation>
    <scope>NUCLEOTIDE SEQUENCE [LARGE SCALE GENOMIC DNA]</scope>
    <source>
        <strain evidence="3 4">NBRC 0880</strain>
    </source>
</reference>
<evidence type="ECO:0000313" key="4">
    <source>
        <dbReference type="Proteomes" id="UP000239560"/>
    </source>
</evidence>
<sequence length="106" mass="11032">MSVADQHLHPKEKGEKREFAHDSPAPSREGSTTVPGWHGAASLPEGTAVNADGVPTYMGASGNKLGALVTLAASMGFCLFGGVLIHLFGVVGRLRDVLAVFPLRHG</sequence>
<evidence type="ECO:0000256" key="1">
    <source>
        <dbReference type="SAM" id="MobiDB-lite"/>
    </source>
</evidence>
<evidence type="ECO:0000313" key="3">
    <source>
        <dbReference type="EMBL" id="PRQ71165.1"/>
    </source>
</evidence>
<comment type="caution">
    <text evidence="3">The sequence shown here is derived from an EMBL/GenBank/DDBJ whole genome shotgun (WGS) entry which is preliminary data.</text>
</comment>
<keyword evidence="2" id="KW-0472">Membrane</keyword>
<evidence type="ECO:0000256" key="2">
    <source>
        <dbReference type="SAM" id="Phobius"/>
    </source>
</evidence>